<dbReference type="OrthoDB" id="6159439at2759"/>
<protein>
    <submittedName>
        <fullName evidence="4">C2H2-type domain-containing protein</fullName>
    </submittedName>
</protein>
<feature type="compositionally biased region" description="Polar residues" evidence="1">
    <location>
        <begin position="209"/>
        <end position="220"/>
    </location>
</feature>
<dbReference type="WBParaSite" id="TTAC_0000363001-mRNA-1">
    <property type="protein sequence ID" value="TTAC_0000363001-mRNA-1"/>
    <property type="gene ID" value="TTAC_0000363001"/>
</dbReference>
<dbReference type="STRING" id="6205.A0A0R3WS90"/>
<organism evidence="4">
    <name type="scientific">Hydatigena taeniaeformis</name>
    <name type="common">Feline tapeworm</name>
    <name type="synonym">Taenia taeniaeformis</name>
    <dbReference type="NCBI Taxonomy" id="6205"/>
    <lineage>
        <taxon>Eukaryota</taxon>
        <taxon>Metazoa</taxon>
        <taxon>Spiralia</taxon>
        <taxon>Lophotrochozoa</taxon>
        <taxon>Platyhelminthes</taxon>
        <taxon>Cestoda</taxon>
        <taxon>Eucestoda</taxon>
        <taxon>Cyclophyllidea</taxon>
        <taxon>Taeniidae</taxon>
        <taxon>Hydatigera</taxon>
    </lineage>
</organism>
<proteinExistence type="predicted"/>
<accession>A0A0R3WS90</accession>
<evidence type="ECO:0000313" key="2">
    <source>
        <dbReference type="EMBL" id="VDM22983.1"/>
    </source>
</evidence>
<dbReference type="Gene3D" id="2.20.25.240">
    <property type="match status" value="1"/>
</dbReference>
<evidence type="ECO:0000313" key="3">
    <source>
        <dbReference type="Proteomes" id="UP000274429"/>
    </source>
</evidence>
<dbReference type="Proteomes" id="UP000274429">
    <property type="component" value="Unassembled WGS sequence"/>
</dbReference>
<feature type="region of interest" description="Disordered" evidence="1">
    <location>
        <begin position="184"/>
        <end position="223"/>
    </location>
</feature>
<reference evidence="2 3" key="2">
    <citation type="submission" date="2018-11" db="EMBL/GenBank/DDBJ databases">
        <authorList>
            <consortium name="Pathogen Informatics"/>
        </authorList>
    </citation>
    <scope>NUCLEOTIDE SEQUENCE [LARGE SCALE GENOMIC DNA]</scope>
</reference>
<evidence type="ECO:0000313" key="4">
    <source>
        <dbReference type="WBParaSite" id="TTAC_0000363001-mRNA-1"/>
    </source>
</evidence>
<keyword evidence="3" id="KW-1185">Reference proteome</keyword>
<name>A0A0R3WS90_HYDTA</name>
<evidence type="ECO:0000256" key="1">
    <source>
        <dbReference type="SAM" id="MobiDB-lite"/>
    </source>
</evidence>
<gene>
    <name evidence="2" type="ORF">TTAC_LOCUS3615</name>
</gene>
<dbReference type="EMBL" id="UYWX01002740">
    <property type="protein sequence ID" value="VDM22983.1"/>
    <property type="molecule type" value="Genomic_DNA"/>
</dbReference>
<dbReference type="AlphaFoldDB" id="A0A0R3WS90"/>
<reference evidence="4" key="1">
    <citation type="submission" date="2017-02" db="UniProtKB">
        <authorList>
            <consortium name="WormBaseParasite"/>
        </authorList>
    </citation>
    <scope>IDENTIFICATION</scope>
</reference>
<sequence length="317" mass="34566">MSDRVFWRCSRRECKATAVTVGGRVEHVRILHTHKPPTPGEFFSSAAATATTTAMTEPISHLDMSVRSNPTGRVRRRSHHQQQLQQQTIKSVNEGTGKNSCSHSHVVATIPSIVERHQVEQQSSTDLKSGNDCKIIRENCFQSVNQKQRLPPLISPVSLSQEGSPKYPHFNEIDSRGLSALADAAVHQSKRDSQNSTPDPPFEAPAASPSLSQTTPTTHLLSPLIPSDSVTASATTVSGQFVLLGPRNLPTPLLVTSSSDVPFLPTPSYLSNYTRRFSVSEMPTSARNSLHKSLIQPELSQNLQTTVPSVSYSSLSK</sequence>